<dbReference type="PROSITE" id="PS51257">
    <property type="entry name" value="PROKAR_LIPOPROTEIN"/>
    <property type="match status" value="1"/>
</dbReference>
<dbReference type="Proteomes" id="UP000308196">
    <property type="component" value="Chromosome"/>
</dbReference>
<feature type="chain" id="PRO_5020419785" description="Bacteroidetes-Associated Carbohydrate-binding Often N-terminal" evidence="1">
    <location>
        <begin position="28"/>
        <end position="309"/>
    </location>
</feature>
<keyword evidence="1" id="KW-0732">Signal</keyword>
<dbReference type="AlphaFoldDB" id="A0A4U9VAA9"/>
<evidence type="ECO:0000313" key="2">
    <source>
        <dbReference type="EMBL" id="VTR42933.1"/>
    </source>
</evidence>
<dbReference type="GeneID" id="78463475"/>
<accession>A0A4U9VAA9</accession>
<sequence length="309" mass="34838">MKKCFKLNFISCALLLACLLTFNSCSKEEVVEGRLIQPTLKSLTLSTGFTDNIFPIKADKWTVSYVKDAVSGELLKDAVGNIVKLDGNSETEVGDGWLKMEKTVNNELKISLLENFSATPRNFTIGILSGNQQDEINFRQMRGEDYELVKKEIKEVEGSRKIYVSSEGCSSMTLGNDTGSEKNVEVLSIFKDVKYRSEFLSESYGAFDWISSQDTMIFMDEILIDGTSYWQRTVPYTKGITTESYIKPGNSLKLLVKPFSSVSVRGEFTYLERTCTYVFTVKNKNSGHLFNVKGTWKQKVPLTPHTIVE</sequence>
<evidence type="ECO:0000256" key="1">
    <source>
        <dbReference type="SAM" id="SignalP"/>
    </source>
</evidence>
<dbReference type="RefSeq" id="WP_028072242.1">
    <property type="nucleotide sequence ID" value="NZ_LR590484.1"/>
</dbReference>
<protein>
    <recommendedName>
        <fullName evidence="4">Bacteroidetes-Associated Carbohydrate-binding Often N-terminal</fullName>
    </recommendedName>
</protein>
<evidence type="ECO:0000313" key="3">
    <source>
        <dbReference type="Proteomes" id="UP000308196"/>
    </source>
</evidence>
<organism evidence="2 3">
    <name type="scientific">Sphingobacterium thalpophilum</name>
    <dbReference type="NCBI Taxonomy" id="259"/>
    <lineage>
        <taxon>Bacteria</taxon>
        <taxon>Pseudomonadati</taxon>
        <taxon>Bacteroidota</taxon>
        <taxon>Sphingobacteriia</taxon>
        <taxon>Sphingobacteriales</taxon>
        <taxon>Sphingobacteriaceae</taxon>
        <taxon>Sphingobacterium</taxon>
    </lineage>
</organism>
<dbReference type="EMBL" id="LR590484">
    <property type="protein sequence ID" value="VTR42933.1"/>
    <property type="molecule type" value="Genomic_DNA"/>
</dbReference>
<reference evidence="2 3" key="1">
    <citation type="submission" date="2019-05" db="EMBL/GenBank/DDBJ databases">
        <authorList>
            <consortium name="Pathogen Informatics"/>
        </authorList>
    </citation>
    <scope>NUCLEOTIDE SEQUENCE [LARGE SCALE GENOMIC DNA]</scope>
    <source>
        <strain evidence="2 3">NCTC11429</strain>
    </source>
</reference>
<name>A0A4U9VAA9_9SPHI</name>
<feature type="signal peptide" evidence="1">
    <location>
        <begin position="1"/>
        <end position="27"/>
    </location>
</feature>
<proteinExistence type="predicted"/>
<gene>
    <name evidence="2" type="ORF">NCTC11429_02773</name>
</gene>
<dbReference type="KEGG" id="stha:NCTC11429_02773"/>
<evidence type="ECO:0008006" key="4">
    <source>
        <dbReference type="Google" id="ProtNLM"/>
    </source>
</evidence>